<proteinExistence type="predicted"/>
<keyword evidence="1" id="KW-0812">Transmembrane</keyword>
<protein>
    <submittedName>
        <fullName evidence="2">Uncharacterized protein</fullName>
    </submittedName>
</protein>
<name>A0ABQ2MZ47_9MICO</name>
<gene>
    <name evidence="2" type="ORF">GCM10010910_07070</name>
</gene>
<evidence type="ECO:0000256" key="1">
    <source>
        <dbReference type="SAM" id="Phobius"/>
    </source>
</evidence>
<dbReference type="RefSeq" id="WP_188700023.1">
    <property type="nucleotide sequence ID" value="NZ_BMMQ01000002.1"/>
</dbReference>
<keyword evidence="1" id="KW-0472">Membrane</keyword>
<dbReference type="EMBL" id="BMMQ01000002">
    <property type="protein sequence ID" value="GGO60792.1"/>
    <property type="molecule type" value="Genomic_DNA"/>
</dbReference>
<comment type="caution">
    <text evidence="2">The sequence shown here is derived from an EMBL/GenBank/DDBJ whole genome shotgun (WGS) entry which is preliminary data.</text>
</comment>
<evidence type="ECO:0000313" key="2">
    <source>
        <dbReference type="EMBL" id="GGO60792.1"/>
    </source>
</evidence>
<organism evidence="2 3">
    <name type="scientific">Microbacterium nanhaiense</name>
    <dbReference type="NCBI Taxonomy" id="1301026"/>
    <lineage>
        <taxon>Bacteria</taxon>
        <taxon>Bacillati</taxon>
        <taxon>Actinomycetota</taxon>
        <taxon>Actinomycetes</taxon>
        <taxon>Micrococcales</taxon>
        <taxon>Microbacteriaceae</taxon>
        <taxon>Microbacterium</taxon>
    </lineage>
</organism>
<reference evidence="3" key="1">
    <citation type="journal article" date="2019" name="Int. J. Syst. Evol. Microbiol.">
        <title>The Global Catalogue of Microorganisms (GCM) 10K type strain sequencing project: providing services to taxonomists for standard genome sequencing and annotation.</title>
        <authorList>
            <consortium name="The Broad Institute Genomics Platform"/>
            <consortium name="The Broad Institute Genome Sequencing Center for Infectious Disease"/>
            <person name="Wu L."/>
            <person name="Ma J."/>
        </authorList>
    </citation>
    <scope>NUCLEOTIDE SEQUENCE [LARGE SCALE GENOMIC DNA]</scope>
    <source>
        <strain evidence="3">CGMCC 4.7181</strain>
    </source>
</reference>
<keyword evidence="1" id="KW-1133">Transmembrane helix</keyword>
<evidence type="ECO:0000313" key="3">
    <source>
        <dbReference type="Proteomes" id="UP000638043"/>
    </source>
</evidence>
<dbReference type="Proteomes" id="UP000638043">
    <property type="component" value="Unassembled WGS sequence"/>
</dbReference>
<sequence length="77" mass="8512">MPFQFSTPVPSPSPSIDPSIVTPGTLGWIVVLVLAIAVVLLAIDMLRRVRRVKYREEVNEALDAEQAAERDEGINPR</sequence>
<keyword evidence="3" id="KW-1185">Reference proteome</keyword>
<feature type="transmembrane region" description="Helical" evidence="1">
    <location>
        <begin position="20"/>
        <end position="43"/>
    </location>
</feature>
<accession>A0ABQ2MZ47</accession>